<sequence>MKKYPDDPTPFTVPLDMNDPDTTMLSTWGSRLLYESDTTDAVPEVDLWLRRIVARCLADNPGERPNHRQLVDECEDALRQMRAPLSDRYASAPSETDEAILEFLKQYLYMPSPEPGPALGDTFLPNPFSMPEAETEGDNLGDNDQAVLVYSSNRPNEKNEDRNSDDTFFVNGALFRIVGVYDGHGGPWTSEYLSRALPGAIQQSIQDAGAAASSIPNIMASSFEQVDRSIIESAETIFAPVLSSLRYNLPFTRQRNEIAKKAAVEEVLQTQSHLDTALRAKSGSTALVAYIDRTDIHVANVGDCRAVLARRDAHTRNLEAVPLSIDQDGHNSAEYTRVTREHPKDKKDIFAGSRLFGMMPLTRSFGDAFYKYRTTDIAQYVFGNAQLNKKGHLSYHETMSPYYPLLESPPYLTATPEVISHQRSHDDVFMVMASDGVWAIKDMTNEWVVDKTMEALSNASVDDPSRYVMEELKKWKPGDDVTIMNREIDWQAREPKT</sequence>
<evidence type="ECO:0000259" key="5">
    <source>
        <dbReference type="PROSITE" id="PS51746"/>
    </source>
</evidence>
<keyword evidence="2 4" id="KW-0378">Hydrolase</keyword>
<dbReference type="EMBL" id="JAQQWN010000007">
    <property type="protein sequence ID" value="KAK8074901.1"/>
    <property type="molecule type" value="Genomic_DNA"/>
</dbReference>
<keyword evidence="3 4" id="KW-0904">Protein phosphatase</keyword>
<accession>A0ABR1VX45</accession>
<dbReference type="InterPro" id="IPR000222">
    <property type="entry name" value="PP2C_BS"/>
</dbReference>
<dbReference type="PANTHER" id="PTHR13832">
    <property type="entry name" value="PROTEIN PHOSPHATASE 2C"/>
    <property type="match status" value="1"/>
</dbReference>
<dbReference type="SMART" id="SM00332">
    <property type="entry name" value="PP2Cc"/>
    <property type="match status" value="1"/>
</dbReference>
<comment type="similarity">
    <text evidence="4">Belongs to the PP2C family.</text>
</comment>
<dbReference type="PROSITE" id="PS51746">
    <property type="entry name" value="PPM_2"/>
    <property type="match status" value="1"/>
</dbReference>
<dbReference type="InterPro" id="IPR015655">
    <property type="entry name" value="PP2C"/>
</dbReference>
<dbReference type="SUPFAM" id="SSF81606">
    <property type="entry name" value="PP2C-like"/>
    <property type="match status" value="1"/>
</dbReference>
<evidence type="ECO:0000313" key="7">
    <source>
        <dbReference type="Proteomes" id="UP001433268"/>
    </source>
</evidence>
<dbReference type="InterPro" id="IPR036457">
    <property type="entry name" value="PPM-type-like_dom_sf"/>
</dbReference>
<dbReference type="GeneID" id="92046939"/>
<comment type="caution">
    <text evidence="6">The sequence shown here is derived from an EMBL/GenBank/DDBJ whole genome shotgun (WGS) entry which is preliminary data.</text>
</comment>
<keyword evidence="1" id="KW-0479">Metal-binding</keyword>
<protein>
    <recommendedName>
        <fullName evidence="5">PPM-type phosphatase domain-containing protein</fullName>
    </recommendedName>
</protein>
<keyword evidence="7" id="KW-1185">Reference proteome</keyword>
<reference evidence="6 7" key="1">
    <citation type="submission" date="2023-01" db="EMBL/GenBank/DDBJ databases">
        <title>Analysis of 21 Apiospora genomes using comparative genomics revels a genus with tremendous synthesis potential of carbohydrate active enzymes and secondary metabolites.</title>
        <authorList>
            <person name="Sorensen T."/>
        </authorList>
    </citation>
    <scope>NUCLEOTIDE SEQUENCE [LARGE SCALE GENOMIC DNA]</scope>
    <source>
        <strain evidence="6 7">CBS 114990</strain>
    </source>
</reference>
<evidence type="ECO:0000256" key="4">
    <source>
        <dbReference type="RuleBase" id="RU003465"/>
    </source>
</evidence>
<organism evidence="6 7">
    <name type="scientific">Apiospora hydei</name>
    <dbReference type="NCBI Taxonomy" id="1337664"/>
    <lineage>
        <taxon>Eukaryota</taxon>
        <taxon>Fungi</taxon>
        <taxon>Dikarya</taxon>
        <taxon>Ascomycota</taxon>
        <taxon>Pezizomycotina</taxon>
        <taxon>Sordariomycetes</taxon>
        <taxon>Xylariomycetidae</taxon>
        <taxon>Amphisphaeriales</taxon>
        <taxon>Apiosporaceae</taxon>
        <taxon>Apiospora</taxon>
    </lineage>
</organism>
<dbReference type="PROSITE" id="PS01032">
    <property type="entry name" value="PPM_1"/>
    <property type="match status" value="1"/>
</dbReference>
<evidence type="ECO:0000256" key="1">
    <source>
        <dbReference type="ARBA" id="ARBA00022723"/>
    </source>
</evidence>
<dbReference type="RefSeq" id="XP_066665841.1">
    <property type="nucleotide sequence ID" value="XM_066813879.1"/>
</dbReference>
<name>A0ABR1VX45_9PEZI</name>
<feature type="domain" description="PPM-type phosphatase" evidence="5">
    <location>
        <begin position="149"/>
        <end position="488"/>
    </location>
</feature>
<dbReference type="Proteomes" id="UP001433268">
    <property type="component" value="Unassembled WGS sequence"/>
</dbReference>
<evidence type="ECO:0000313" key="6">
    <source>
        <dbReference type="EMBL" id="KAK8074901.1"/>
    </source>
</evidence>
<evidence type="ECO:0000256" key="3">
    <source>
        <dbReference type="ARBA" id="ARBA00022912"/>
    </source>
</evidence>
<evidence type="ECO:0000256" key="2">
    <source>
        <dbReference type="ARBA" id="ARBA00022801"/>
    </source>
</evidence>
<dbReference type="CDD" id="cd00143">
    <property type="entry name" value="PP2Cc"/>
    <property type="match status" value="1"/>
</dbReference>
<dbReference type="Pfam" id="PF00481">
    <property type="entry name" value="PP2C"/>
    <property type="match status" value="1"/>
</dbReference>
<dbReference type="Gene3D" id="3.60.40.10">
    <property type="entry name" value="PPM-type phosphatase domain"/>
    <property type="match status" value="1"/>
</dbReference>
<proteinExistence type="inferred from homology"/>
<gene>
    <name evidence="6" type="ORF">PG997_009564</name>
</gene>
<dbReference type="InterPro" id="IPR001932">
    <property type="entry name" value="PPM-type_phosphatase-like_dom"/>
</dbReference>
<dbReference type="PANTHER" id="PTHR13832:SF792">
    <property type="entry name" value="GM14286P"/>
    <property type="match status" value="1"/>
</dbReference>